<reference evidence="1 2" key="1">
    <citation type="journal article" date="2018" name="Science">
        <title>The opium poppy genome and morphinan production.</title>
        <authorList>
            <person name="Guo L."/>
            <person name="Winzer T."/>
            <person name="Yang X."/>
            <person name="Li Y."/>
            <person name="Ning Z."/>
            <person name="He Z."/>
            <person name="Teodor R."/>
            <person name="Lu Y."/>
            <person name="Bowser T.A."/>
            <person name="Graham I.A."/>
            <person name="Ye K."/>
        </authorList>
    </citation>
    <scope>NUCLEOTIDE SEQUENCE [LARGE SCALE GENOMIC DNA]</scope>
    <source>
        <strain evidence="2">cv. HN1</strain>
        <tissue evidence="1">Leaves</tissue>
    </source>
</reference>
<dbReference type="EMBL" id="CM010719">
    <property type="protein sequence ID" value="RZC62121.1"/>
    <property type="molecule type" value="Genomic_DNA"/>
</dbReference>
<dbReference type="AlphaFoldDB" id="A0A4Y7JQ94"/>
<evidence type="ECO:0000313" key="2">
    <source>
        <dbReference type="Proteomes" id="UP000316621"/>
    </source>
</evidence>
<protein>
    <submittedName>
        <fullName evidence="1">Uncharacterized protein</fullName>
    </submittedName>
</protein>
<accession>A0A4Y7JQ94</accession>
<name>A0A4Y7JQ94_PAPSO</name>
<keyword evidence="2" id="KW-1185">Reference proteome</keyword>
<evidence type="ECO:0000313" key="1">
    <source>
        <dbReference type="EMBL" id="RZC62121.1"/>
    </source>
</evidence>
<sequence length="111" mass="13069">MESARLLFEEMITWNAVMKKCKNALIGVIGWWEDVLSVREAMKKEGRESSRLESIQVENLVKDTKHENRTEIFETLDFLYNQLKQMEIRKREFMSDVDSSSSTSSRRCSVE</sequence>
<organism evidence="1 2">
    <name type="scientific">Papaver somniferum</name>
    <name type="common">Opium poppy</name>
    <dbReference type="NCBI Taxonomy" id="3469"/>
    <lineage>
        <taxon>Eukaryota</taxon>
        <taxon>Viridiplantae</taxon>
        <taxon>Streptophyta</taxon>
        <taxon>Embryophyta</taxon>
        <taxon>Tracheophyta</taxon>
        <taxon>Spermatophyta</taxon>
        <taxon>Magnoliopsida</taxon>
        <taxon>Ranunculales</taxon>
        <taxon>Papaveraceae</taxon>
        <taxon>Papaveroideae</taxon>
        <taxon>Papaver</taxon>
    </lineage>
</organism>
<proteinExistence type="predicted"/>
<dbReference type="Gramene" id="RZC62121">
    <property type="protein sequence ID" value="RZC62121"/>
    <property type="gene ID" value="C5167_023866"/>
</dbReference>
<gene>
    <name evidence="1" type="ORF">C5167_023866</name>
</gene>
<dbReference type="Proteomes" id="UP000316621">
    <property type="component" value="Chromosome 5"/>
</dbReference>